<feature type="transmembrane region" description="Helical" evidence="2">
    <location>
        <begin position="491"/>
        <end position="515"/>
    </location>
</feature>
<evidence type="ECO:0000256" key="2">
    <source>
        <dbReference type="SAM" id="Phobius"/>
    </source>
</evidence>
<organism evidence="3 4">
    <name type="scientific">Apiospora aurea</name>
    <dbReference type="NCBI Taxonomy" id="335848"/>
    <lineage>
        <taxon>Eukaryota</taxon>
        <taxon>Fungi</taxon>
        <taxon>Dikarya</taxon>
        <taxon>Ascomycota</taxon>
        <taxon>Pezizomycotina</taxon>
        <taxon>Sordariomycetes</taxon>
        <taxon>Xylariomycetidae</taxon>
        <taxon>Amphisphaeriales</taxon>
        <taxon>Apiosporaceae</taxon>
        <taxon>Apiospora</taxon>
    </lineage>
</organism>
<evidence type="ECO:0000313" key="3">
    <source>
        <dbReference type="EMBL" id="KAK7962064.1"/>
    </source>
</evidence>
<name>A0ABR1QQ42_9PEZI</name>
<dbReference type="EMBL" id="JAQQWE010000002">
    <property type="protein sequence ID" value="KAK7962064.1"/>
    <property type="molecule type" value="Genomic_DNA"/>
</dbReference>
<protein>
    <submittedName>
        <fullName evidence="3">Uncharacterized protein</fullName>
    </submittedName>
</protein>
<keyword evidence="2" id="KW-0472">Membrane</keyword>
<keyword evidence="4" id="KW-1185">Reference proteome</keyword>
<evidence type="ECO:0000256" key="1">
    <source>
        <dbReference type="SAM" id="MobiDB-lite"/>
    </source>
</evidence>
<keyword evidence="2" id="KW-0812">Transmembrane</keyword>
<feature type="region of interest" description="Disordered" evidence="1">
    <location>
        <begin position="584"/>
        <end position="625"/>
    </location>
</feature>
<reference evidence="3 4" key="1">
    <citation type="submission" date="2023-01" db="EMBL/GenBank/DDBJ databases">
        <title>Analysis of 21 Apiospora genomes using comparative genomics revels a genus with tremendous synthesis potential of carbohydrate active enzymes and secondary metabolites.</title>
        <authorList>
            <person name="Sorensen T."/>
        </authorList>
    </citation>
    <scope>NUCLEOTIDE SEQUENCE [LARGE SCALE GENOMIC DNA]</scope>
    <source>
        <strain evidence="3 4">CBS 24483</strain>
    </source>
</reference>
<dbReference type="RefSeq" id="XP_066704175.1">
    <property type="nucleotide sequence ID" value="XM_066839111.1"/>
</dbReference>
<proteinExistence type="predicted"/>
<gene>
    <name evidence="3" type="ORF">PG986_002889</name>
</gene>
<accession>A0ABR1QQ42</accession>
<comment type="caution">
    <text evidence="3">The sequence shown here is derived from an EMBL/GenBank/DDBJ whole genome shotgun (WGS) entry which is preliminary data.</text>
</comment>
<feature type="transmembrane region" description="Helical" evidence="2">
    <location>
        <begin position="221"/>
        <end position="243"/>
    </location>
</feature>
<sequence>MASLRPSALDTGFAIVCSIGTFTVAGGFSSRLSTAGEVLLQGSNCAVPKAGVFNNFTLENLARSDASIFTNSMASYAQQCYSTEKSGFLECSRFITSTIPTAAVDYNAPCPFSRDLCRRNNSSIRLDTGHLNSNDIFGLNSNQEETLTFRYVLQCSPLVTEGRTHNTTISDLKFIAYDFGPWHTSDIGKYVNYTFLAPDLDVQYAAMRSGVLNEFSFDLRYVPISCIYLIYISFLWDLAFGLTNNSSPRHFRMFQGSLLSSSSQFIPDPNIVKHDGDVTLVFLSGNGVTFISPEDDDWYRPTVRYGSVTSSDANRRNVTQDRYRPEEAASLLGCTQQFQWCRDPAKGQCGNLEGRLDALYSAAQWFNLTTKDLDPDRPVPKTKLGSLLMWAYFILVDDTTSLQGFISSLGPRSLASQNSVRQGMVSGLQKNQWQLDVKQWWQILLAGFQARFVNTAQGSDILPNRPYTFKPASEYDWGFCRNQKIRSAQHASFSIFGLVFTYSMGALIVLISFAIAPILSLLQKRGWYNKYAYIEWEGHTAIQLHRVAQDQLGHGRWGHCDESIPITQQGDLLAPFDVSDPSHPMLARDFDGTSPEKEEPESTSQVSSDGRTSHRSSIEHDYDGSCGNTSAGARGVFLNVHTGALGGSWFHGLDGDLERCETRTETGP</sequence>
<keyword evidence="2" id="KW-1133">Transmembrane helix</keyword>
<dbReference type="GeneID" id="92072173"/>
<evidence type="ECO:0000313" key="4">
    <source>
        <dbReference type="Proteomes" id="UP001391051"/>
    </source>
</evidence>
<dbReference type="Proteomes" id="UP001391051">
    <property type="component" value="Unassembled WGS sequence"/>
</dbReference>
<feature type="compositionally biased region" description="Basic and acidic residues" evidence="1">
    <location>
        <begin position="586"/>
        <end position="597"/>
    </location>
</feature>